<dbReference type="PANTHER" id="PTHR23112">
    <property type="entry name" value="G PROTEIN-COUPLED RECEPTOR 157-RELATED"/>
    <property type="match status" value="1"/>
</dbReference>
<keyword evidence="3 5" id="KW-1133">Transmembrane helix</keyword>
<evidence type="ECO:0000256" key="5">
    <source>
        <dbReference type="SAM" id="Phobius"/>
    </source>
</evidence>
<dbReference type="EMBL" id="BLXT01002484">
    <property type="protein sequence ID" value="GFN95028.1"/>
    <property type="molecule type" value="Genomic_DNA"/>
</dbReference>
<feature type="transmembrane region" description="Helical" evidence="5">
    <location>
        <begin position="184"/>
        <end position="207"/>
    </location>
</feature>
<gene>
    <name evidence="7" type="ORF">PoB_002153400</name>
</gene>
<evidence type="ECO:0000259" key="6">
    <source>
        <dbReference type="PROSITE" id="PS50261"/>
    </source>
</evidence>
<dbReference type="GO" id="GO:0005886">
    <property type="term" value="C:plasma membrane"/>
    <property type="evidence" value="ECO:0007669"/>
    <property type="project" value="TreeGrafter"/>
</dbReference>
<comment type="subcellular location">
    <subcellularLocation>
        <location evidence="1">Membrane</location>
        <topology evidence="1">Multi-pass membrane protein</topology>
    </subcellularLocation>
</comment>
<feature type="transmembrane region" description="Helical" evidence="5">
    <location>
        <begin position="95"/>
        <end position="119"/>
    </location>
</feature>
<feature type="transmembrane region" description="Helical" evidence="5">
    <location>
        <begin position="131"/>
        <end position="152"/>
    </location>
</feature>
<dbReference type="AlphaFoldDB" id="A0AAV3ZKX9"/>
<dbReference type="Gene3D" id="1.20.1070.10">
    <property type="entry name" value="Rhodopsin 7-helix transmembrane proteins"/>
    <property type="match status" value="1"/>
</dbReference>
<sequence length="383" mass="43200">MKNLSELSHPEAWTLVDSAYINISGLTTMLSIGGCLVIIVLYMTFKEIRTTSRMLLMFLSIADIVVGVSSILQIGDYKISYKLPEQSTAMCQLSAALYVGGQVCAALWTCAVITYLFLCVSLRWVSIANRIVGLFHIFCWGMPVVVSLSAHLSDVFGYNSADVLEQNHPTGCWLSDRVSNPLPWYLITVEGWVLSAYVLICLLYMPITWSIIKGKHRGKEITDDDVIEELAKETANEQLRFIPVIYFCTRIWGSAHFLFTRYPTHTSLRSSDSLMLFRAFGDNSQGLVNAVFFCLATKQIRNLLTTRFWCCFICCAGCCRKTRSLGKRTFMRVPNNLIVKMQHRKPSRTKALDGSDLDISGISLDLPSPDDTKIEEDEIIFER</sequence>
<evidence type="ECO:0000256" key="1">
    <source>
        <dbReference type="ARBA" id="ARBA00004141"/>
    </source>
</evidence>
<comment type="caution">
    <text evidence="7">The sequence shown here is derived from an EMBL/GenBank/DDBJ whole genome shotgun (WGS) entry which is preliminary data.</text>
</comment>
<evidence type="ECO:0000256" key="2">
    <source>
        <dbReference type="ARBA" id="ARBA00022692"/>
    </source>
</evidence>
<keyword evidence="8" id="KW-1185">Reference proteome</keyword>
<evidence type="ECO:0000256" key="4">
    <source>
        <dbReference type="ARBA" id="ARBA00023136"/>
    </source>
</evidence>
<dbReference type="PRINTS" id="PR02001">
    <property type="entry name" value="GCR1CAMPR"/>
</dbReference>
<dbReference type="InterPro" id="IPR017981">
    <property type="entry name" value="GPCR_2-like_7TM"/>
</dbReference>
<evidence type="ECO:0000313" key="8">
    <source>
        <dbReference type="Proteomes" id="UP000735302"/>
    </source>
</evidence>
<dbReference type="GO" id="GO:0004930">
    <property type="term" value="F:G protein-coupled receptor activity"/>
    <property type="evidence" value="ECO:0007669"/>
    <property type="project" value="TreeGrafter"/>
</dbReference>
<name>A0AAV3ZKX9_9GAST</name>
<dbReference type="GO" id="GO:0007166">
    <property type="term" value="P:cell surface receptor signaling pathway"/>
    <property type="evidence" value="ECO:0007669"/>
    <property type="project" value="InterPro"/>
</dbReference>
<evidence type="ECO:0000313" key="7">
    <source>
        <dbReference type="EMBL" id="GFN95028.1"/>
    </source>
</evidence>
<protein>
    <submittedName>
        <fullName evidence="7">G protein-coupled receptor 157</fullName>
    </submittedName>
</protein>
<dbReference type="InterPro" id="IPR022343">
    <property type="entry name" value="GCR1-cAMP_receptor"/>
</dbReference>
<keyword evidence="2 5" id="KW-0812">Transmembrane</keyword>
<organism evidence="7 8">
    <name type="scientific">Plakobranchus ocellatus</name>
    <dbReference type="NCBI Taxonomy" id="259542"/>
    <lineage>
        <taxon>Eukaryota</taxon>
        <taxon>Metazoa</taxon>
        <taxon>Spiralia</taxon>
        <taxon>Lophotrochozoa</taxon>
        <taxon>Mollusca</taxon>
        <taxon>Gastropoda</taxon>
        <taxon>Heterobranchia</taxon>
        <taxon>Euthyneura</taxon>
        <taxon>Panpulmonata</taxon>
        <taxon>Sacoglossa</taxon>
        <taxon>Placobranchoidea</taxon>
        <taxon>Plakobranchidae</taxon>
        <taxon>Plakobranchus</taxon>
    </lineage>
</organism>
<dbReference type="Proteomes" id="UP000735302">
    <property type="component" value="Unassembled WGS sequence"/>
</dbReference>
<keyword evidence="4 5" id="KW-0472">Membrane</keyword>
<dbReference type="GO" id="GO:0007189">
    <property type="term" value="P:adenylate cyclase-activating G protein-coupled receptor signaling pathway"/>
    <property type="evidence" value="ECO:0007669"/>
    <property type="project" value="TreeGrafter"/>
</dbReference>
<feature type="transmembrane region" description="Helical" evidence="5">
    <location>
        <begin position="20"/>
        <end position="43"/>
    </location>
</feature>
<dbReference type="PROSITE" id="PS51257">
    <property type="entry name" value="PROKAR_LIPOPROTEIN"/>
    <property type="match status" value="1"/>
</dbReference>
<dbReference type="PANTHER" id="PTHR23112:SF47">
    <property type="entry name" value="G-PROTEIN COUPLED RECEPTOR 157"/>
    <property type="match status" value="1"/>
</dbReference>
<evidence type="ECO:0000256" key="3">
    <source>
        <dbReference type="ARBA" id="ARBA00022989"/>
    </source>
</evidence>
<feature type="domain" description="G-protein coupled receptors family 2 profile 2" evidence="6">
    <location>
        <begin position="20"/>
        <end position="297"/>
    </location>
</feature>
<proteinExistence type="predicted"/>
<dbReference type="PROSITE" id="PS50261">
    <property type="entry name" value="G_PROTEIN_RECEP_F2_4"/>
    <property type="match status" value="1"/>
</dbReference>
<feature type="transmembrane region" description="Helical" evidence="5">
    <location>
        <begin position="55"/>
        <end position="75"/>
    </location>
</feature>
<accession>A0AAV3ZKX9</accession>
<dbReference type="SUPFAM" id="SSF81321">
    <property type="entry name" value="Family A G protein-coupled receptor-like"/>
    <property type="match status" value="1"/>
</dbReference>
<reference evidence="7 8" key="1">
    <citation type="journal article" date="2021" name="Elife">
        <title>Chloroplast acquisition without the gene transfer in kleptoplastic sea slugs, Plakobranchus ocellatus.</title>
        <authorList>
            <person name="Maeda T."/>
            <person name="Takahashi S."/>
            <person name="Yoshida T."/>
            <person name="Shimamura S."/>
            <person name="Takaki Y."/>
            <person name="Nagai Y."/>
            <person name="Toyoda A."/>
            <person name="Suzuki Y."/>
            <person name="Arimoto A."/>
            <person name="Ishii H."/>
            <person name="Satoh N."/>
            <person name="Nishiyama T."/>
            <person name="Hasebe M."/>
            <person name="Maruyama T."/>
            <person name="Minagawa J."/>
            <person name="Obokata J."/>
            <person name="Shigenobu S."/>
        </authorList>
    </citation>
    <scope>NUCLEOTIDE SEQUENCE [LARGE SCALE GENOMIC DNA]</scope>
</reference>
<keyword evidence="7" id="KW-0675">Receptor</keyword>